<comment type="similarity">
    <text evidence="8">Belongs to the binding-protein-dependent transport system permease family.</text>
</comment>
<dbReference type="GO" id="GO:0005275">
    <property type="term" value="F:amine transmembrane transporter activity"/>
    <property type="evidence" value="ECO:0007669"/>
    <property type="project" value="TreeGrafter"/>
</dbReference>
<keyword evidence="3" id="KW-1003">Cell membrane</keyword>
<dbReference type="GO" id="GO:0006950">
    <property type="term" value="P:response to stress"/>
    <property type="evidence" value="ECO:0007669"/>
    <property type="project" value="UniProtKB-ARBA"/>
</dbReference>
<dbReference type="OrthoDB" id="9801163at2"/>
<dbReference type="FunFam" id="1.10.3720.10:FF:000001">
    <property type="entry name" value="Glycine betaine ABC transporter, permease"/>
    <property type="match status" value="1"/>
</dbReference>
<evidence type="ECO:0000313" key="11">
    <source>
        <dbReference type="Proteomes" id="UP000052258"/>
    </source>
</evidence>
<dbReference type="InterPro" id="IPR035906">
    <property type="entry name" value="MetI-like_sf"/>
</dbReference>
<dbReference type="Gene3D" id="1.10.3720.10">
    <property type="entry name" value="MetI-like"/>
    <property type="match status" value="1"/>
</dbReference>
<evidence type="ECO:0000259" key="9">
    <source>
        <dbReference type="PROSITE" id="PS50928"/>
    </source>
</evidence>
<dbReference type="PATRIC" id="fig|1430899.3.peg.2181"/>
<dbReference type="Pfam" id="PF00528">
    <property type="entry name" value="BPD_transp_1"/>
    <property type="match status" value="1"/>
</dbReference>
<dbReference type="GO" id="GO:0015226">
    <property type="term" value="F:carnitine transmembrane transporter activity"/>
    <property type="evidence" value="ECO:0007669"/>
    <property type="project" value="TreeGrafter"/>
</dbReference>
<protein>
    <submittedName>
        <fullName evidence="10">Glycine betaine/carnitine transport permease protein GbuB</fullName>
    </submittedName>
</protein>
<evidence type="ECO:0000256" key="4">
    <source>
        <dbReference type="ARBA" id="ARBA00022692"/>
    </source>
</evidence>
<feature type="domain" description="ABC transmembrane type-1" evidence="9">
    <location>
        <begin position="93"/>
        <end position="272"/>
    </location>
</feature>
<evidence type="ECO:0000256" key="7">
    <source>
        <dbReference type="ARBA" id="ARBA00023136"/>
    </source>
</evidence>
<dbReference type="AlphaFoldDB" id="A0A0J8J2M5"/>
<feature type="transmembrane region" description="Helical" evidence="8">
    <location>
        <begin position="140"/>
        <end position="167"/>
    </location>
</feature>
<comment type="caution">
    <text evidence="10">The sequence shown here is derived from an EMBL/GenBank/DDBJ whole genome shotgun (WGS) entry which is preliminary data.</text>
</comment>
<feature type="transmembrane region" description="Helical" evidence="8">
    <location>
        <begin position="47"/>
        <end position="64"/>
    </location>
</feature>
<dbReference type="EMBL" id="AZHO01000029">
    <property type="protein sequence ID" value="KMT58546.1"/>
    <property type="molecule type" value="Genomic_DNA"/>
</dbReference>
<keyword evidence="6" id="KW-0346">Stress response</keyword>
<dbReference type="Proteomes" id="UP000052258">
    <property type="component" value="Unassembled WGS sequence"/>
</dbReference>
<keyword evidence="11" id="KW-1185">Reference proteome</keyword>
<name>A0A0J8J2M5_9LIST</name>
<keyword evidence="5 8" id="KW-1133">Transmembrane helix</keyword>
<dbReference type="PROSITE" id="PS50928">
    <property type="entry name" value="ABC_TM1"/>
    <property type="match status" value="1"/>
</dbReference>
<keyword evidence="2 8" id="KW-0813">Transport</keyword>
<dbReference type="RefSeq" id="WP_007475375.1">
    <property type="nucleotide sequence ID" value="NZ_KQ130619.1"/>
</dbReference>
<organism evidence="10 11">
    <name type="scientific">Listeria fleischmannii 1991</name>
    <dbReference type="NCBI Taxonomy" id="1430899"/>
    <lineage>
        <taxon>Bacteria</taxon>
        <taxon>Bacillati</taxon>
        <taxon>Bacillota</taxon>
        <taxon>Bacilli</taxon>
        <taxon>Bacillales</taxon>
        <taxon>Listeriaceae</taxon>
        <taxon>Listeria</taxon>
    </lineage>
</organism>
<sequence length="283" mass="30881">MPNIPTIPLASWIDSLVDSLTQFEGFFNVITNIIGSIVDAFQWVFDLLPPYIFIILVLALTYFLNRKGKKWGLMAFELVGLLLIWNLDFWRDMTQTLTLVLTSSLIALVIGVPLGIWMSKSNVADAFFKPGLDFMQTMPAFVYLIPAVAFFGIGMVPGVVASVIFAMPPTVRMTNLGIRQVSTELVEAADSFGSTGFQKLFKVELPMAKSTMMAGINQSIMLALSMVVIASMIGAMGLGTRVYFAVGRNDAGGGFVAGIAIVIVAIILDRLTQSFNKKSKIEN</sequence>
<keyword evidence="4 8" id="KW-0812">Transmembrane</keyword>
<dbReference type="PANTHER" id="PTHR47737">
    <property type="entry name" value="GLYCINE BETAINE/PROLINE BETAINE TRANSPORT SYSTEM PERMEASE PROTEIN PROW"/>
    <property type="match status" value="1"/>
</dbReference>
<evidence type="ECO:0000256" key="5">
    <source>
        <dbReference type="ARBA" id="ARBA00022989"/>
    </source>
</evidence>
<evidence type="ECO:0000256" key="1">
    <source>
        <dbReference type="ARBA" id="ARBA00004141"/>
    </source>
</evidence>
<gene>
    <name evidence="10" type="ORF">X560_2133</name>
</gene>
<dbReference type="InterPro" id="IPR000515">
    <property type="entry name" value="MetI-like"/>
</dbReference>
<accession>A0A0J8J2M5</accession>
<dbReference type="GO" id="GO:0031460">
    <property type="term" value="P:glycine betaine transport"/>
    <property type="evidence" value="ECO:0007669"/>
    <property type="project" value="TreeGrafter"/>
</dbReference>
<dbReference type="GO" id="GO:0043190">
    <property type="term" value="C:ATP-binding cassette (ABC) transporter complex"/>
    <property type="evidence" value="ECO:0007669"/>
    <property type="project" value="TreeGrafter"/>
</dbReference>
<reference evidence="10 11" key="1">
    <citation type="journal article" date="2015" name="Genome Biol. Evol.">
        <title>Comparative Genomics of Listeria Sensu Lato: Genus-Wide Differences in Evolutionary Dynamics and the Progressive Gain of Complex, Potentially Pathogenicity-Related Traits through Lateral Gene Transfer.</title>
        <authorList>
            <person name="Chiara M."/>
            <person name="Caruso M."/>
            <person name="D'Erchia A.M."/>
            <person name="Manzari C."/>
            <person name="Fraccalvieri R."/>
            <person name="Goffredo E."/>
            <person name="Latorre L."/>
            <person name="Miccolupo A."/>
            <person name="Padalino I."/>
            <person name="Santagada G."/>
            <person name="Chiocco D."/>
            <person name="Pesole G."/>
            <person name="Horner D.S."/>
            <person name="Parisi A."/>
        </authorList>
    </citation>
    <scope>NUCLEOTIDE SEQUENCE [LARGE SCALE GENOMIC DNA]</scope>
    <source>
        <strain evidence="10 11">1991</strain>
    </source>
</reference>
<dbReference type="SUPFAM" id="SSF161098">
    <property type="entry name" value="MetI-like"/>
    <property type="match status" value="1"/>
</dbReference>
<dbReference type="GO" id="GO:0015871">
    <property type="term" value="P:choline transport"/>
    <property type="evidence" value="ECO:0007669"/>
    <property type="project" value="TreeGrafter"/>
</dbReference>
<evidence type="ECO:0000313" key="10">
    <source>
        <dbReference type="EMBL" id="KMT58546.1"/>
    </source>
</evidence>
<evidence type="ECO:0000256" key="3">
    <source>
        <dbReference type="ARBA" id="ARBA00022475"/>
    </source>
</evidence>
<dbReference type="CDD" id="cd06261">
    <property type="entry name" value="TM_PBP2"/>
    <property type="match status" value="1"/>
</dbReference>
<feature type="transmembrane region" description="Helical" evidence="8">
    <location>
        <begin position="220"/>
        <end position="239"/>
    </location>
</feature>
<evidence type="ECO:0000256" key="6">
    <source>
        <dbReference type="ARBA" id="ARBA00023016"/>
    </source>
</evidence>
<feature type="transmembrane region" description="Helical" evidence="8">
    <location>
        <begin position="99"/>
        <end position="119"/>
    </location>
</feature>
<feature type="transmembrane region" description="Helical" evidence="8">
    <location>
        <begin position="251"/>
        <end position="268"/>
    </location>
</feature>
<keyword evidence="7 8" id="KW-0472">Membrane</keyword>
<proteinExistence type="inferred from homology"/>
<dbReference type="PANTHER" id="PTHR47737:SF1">
    <property type="entry name" value="GLYCINE BETAINE_PROLINE BETAINE TRANSPORT SYSTEM PERMEASE PROTEIN PROW"/>
    <property type="match status" value="1"/>
</dbReference>
<evidence type="ECO:0000256" key="8">
    <source>
        <dbReference type="RuleBase" id="RU363032"/>
    </source>
</evidence>
<evidence type="ECO:0000256" key="2">
    <source>
        <dbReference type="ARBA" id="ARBA00022448"/>
    </source>
</evidence>
<comment type="subcellular location">
    <subcellularLocation>
        <location evidence="8">Cell membrane</location>
        <topology evidence="8">Multi-pass membrane protein</topology>
    </subcellularLocation>
    <subcellularLocation>
        <location evidence="1">Membrane</location>
        <topology evidence="1">Multi-pass membrane protein</topology>
    </subcellularLocation>
</comment>